<keyword evidence="4" id="KW-0564">Palmitate</keyword>
<dbReference type="Gene3D" id="3.40.190.10">
    <property type="entry name" value="Periplasmic binding protein-like II"/>
    <property type="match status" value="3"/>
</dbReference>
<keyword evidence="2 6" id="KW-0732">Signal</keyword>
<evidence type="ECO:0000256" key="3">
    <source>
        <dbReference type="ARBA" id="ARBA00023136"/>
    </source>
</evidence>
<dbReference type="Pfam" id="PF01547">
    <property type="entry name" value="SBP_bac_1"/>
    <property type="match status" value="1"/>
</dbReference>
<dbReference type="AlphaFoldDB" id="A0A345XPK9"/>
<dbReference type="PANTHER" id="PTHR43649">
    <property type="entry name" value="ARABINOSE-BINDING PROTEIN-RELATED"/>
    <property type="match status" value="1"/>
</dbReference>
<reference evidence="7 8" key="1">
    <citation type="submission" date="2018-07" db="EMBL/GenBank/DDBJ databases">
        <title>Draft genome of the type strain Streptomyces armeniacus ATCC 15676.</title>
        <authorList>
            <person name="Labana P."/>
            <person name="Gosse J.T."/>
            <person name="Boddy C.N."/>
        </authorList>
    </citation>
    <scope>NUCLEOTIDE SEQUENCE [LARGE SCALE GENOMIC DNA]</scope>
    <source>
        <strain evidence="7 8">ATCC 15676</strain>
    </source>
</reference>
<evidence type="ECO:0000256" key="4">
    <source>
        <dbReference type="ARBA" id="ARBA00023139"/>
    </source>
</evidence>
<dbReference type="EMBL" id="CP031320">
    <property type="protein sequence ID" value="AXK33575.1"/>
    <property type="molecule type" value="Genomic_DNA"/>
</dbReference>
<evidence type="ECO:0000256" key="6">
    <source>
        <dbReference type="SAM" id="SignalP"/>
    </source>
</evidence>
<feature type="chain" id="PRO_5016683375" evidence="6">
    <location>
        <begin position="20"/>
        <end position="442"/>
    </location>
</feature>
<dbReference type="InterPro" id="IPR006311">
    <property type="entry name" value="TAT_signal"/>
</dbReference>
<dbReference type="InterPro" id="IPR006059">
    <property type="entry name" value="SBP"/>
</dbReference>
<evidence type="ECO:0000313" key="8">
    <source>
        <dbReference type="Proteomes" id="UP000254425"/>
    </source>
</evidence>
<evidence type="ECO:0000256" key="1">
    <source>
        <dbReference type="ARBA" id="ARBA00022475"/>
    </source>
</evidence>
<name>A0A345XPK9_9ACTN</name>
<evidence type="ECO:0000256" key="5">
    <source>
        <dbReference type="ARBA" id="ARBA00023288"/>
    </source>
</evidence>
<dbReference type="Proteomes" id="UP000254425">
    <property type="component" value="Chromosome"/>
</dbReference>
<organism evidence="7 8">
    <name type="scientific">Streptomyces armeniacus</name>
    <dbReference type="NCBI Taxonomy" id="83291"/>
    <lineage>
        <taxon>Bacteria</taxon>
        <taxon>Bacillati</taxon>
        <taxon>Actinomycetota</taxon>
        <taxon>Actinomycetes</taxon>
        <taxon>Kitasatosporales</taxon>
        <taxon>Streptomycetaceae</taxon>
        <taxon>Streptomyces</taxon>
    </lineage>
</organism>
<evidence type="ECO:0000256" key="2">
    <source>
        <dbReference type="ARBA" id="ARBA00022729"/>
    </source>
</evidence>
<proteinExistence type="predicted"/>
<dbReference type="KEGG" id="sarm:DVA86_13860"/>
<dbReference type="PANTHER" id="PTHR43649:SF33">
    <property type="entry name" value="POLYGALACTURONAN_RHAMNOGALACTURONAN-BINDING PROTEIN YTCQ"/>
    <property type="match status" value="1"/>
</dbReference>
<sequence>MTSVGTSRRSLLAASAATAATGLAVTGCGSDDDGESSSKRKPGEKIQMTFWAWVPGIDKAVDLWNKQNPEIQVRLEKVSPHNSAQYAKMHSALKAGNPPDLAQVEYMNIPEFLLEKGLVELSEYGADKQKDKFVGWQWEQVVYDGGVYAVPQASGPMGLFYREDLYSKWNVEPPATWDDFEAAAKKIRKQGAYIDTFPASMGPWLAGLAWQAGAEWFRTEGDAWKVAIDSEPTRRVAEFWEGLVRQKLVKTLPVMQSPWYSALQSSDVVSWVSAQWGDALISGNAAKTKGKWRVAPMPQWKKGAGASANWGGSTTAVFSGAKHPQEAMDFAVWLNTDPKSIDLLIAGGYGWPAAKKGFEGSRLDRPSDFFGGQKYNDVFAASDKAVDTSWKWGPTTVAMINHMTDALTDAINSKGSFTDAMKTVQKQVIADMRDKGLKVEAA</sequence>
<dbReference type="PROSITE" id="PS51318">
    <property type="entry name" value="TAT"/>
    <property type="match status" value="1"/>
</dbReference>
<feature type="signal peptide" evidence="6">
    <location>
        <begin position="1"/>
        <end position="19"/>
    </location>
</feature>
<dbReference type="SUPFAM" id="SSF53850">
    <property type="entry name" value="Periplasmic binding protein-like II"/>
    <property type="match status" value="1"/>
</dbReference>
<keyword evidence="5" id="KW-0449">Lipoprotein</keyword>
<gene>
    <name evidence="7" type="ORF">DVA86_13860</name>
</gene>
<accession>A0A345XPK9</accession>
<keyword evidence="8" id="KW-1185">Reference proteome</keyword>
<protein>
    <submittedName>
        <fullName evidence="7">Extracellular solute-binding protein</fullName>
    </submittedName>
</protein>
<keyword evidence="3" id="KW-0472">Membrane</keyword>
<evidence type="ECO:0000313" key="7">
    <source>
        <dbReference type="EMBL" id="AXK33575.1"/>
    </source>
</evidence>
<dbReference type="InterPro" id="IPR050490">
    <property type="entry name" value="Bact_solute-bd_prot1"/>
</dbReference>
<keyword evidence="1" id="KW-1003">Cell membrane</keyword>